<dbReference type="GO" id="GO:0016301">
    <property type="term" value="F:kinase activity"/>
    <property type="evidence" value="ECO:0007669"/>
    <property type="project" value="UniProtKB-KW"/>
</dbReference>
<evidence type="ECO:0000256" key="1">
    <source>
        <dbReference type="ARBA" id="ARBA00000085"/>
    </source>
</evidence>
<dbReference type="PANTHER" id="PTHR43547:SF2">
    <property type="entry name" value="HYBRID SIGNAL TRANSDUCTION HISTIDINE KINASE C"/>
    <property type="match status" value="1"/>
</dbReference>
<dbReference type="InterPro" id="IPR005467">
    <property type="entry name" value="His_kinase_dom"/>
</dbReference>
<evidence type="ECO:0000256" key="3">
    <source>
        <dbReference type="ARBA" id="ARBA00022553"/>
    </source>
</evidence>
<evidence type="ECO:0000313" key="5">
    <source>
        <dbReference type="EMBL" id="MCY0386777.1"/>
    </source>
</evidence>
<evidence type="ECO:0000256" key="2">
    <source>
        <dbReference type="ARBA" id="ARBA00012438"/>
    </source>
</evidence>
<dbReference type="RefSeq" id="WP_267846387.1">
    <property type="nucleotide sequence ID" value="NZ_JAPMXC010000001.1"/>
</dbReference>
<evidence type="ECO:0000313" key="6">
    <source>
        <dbReference type="Proteomes" id="UP001082899"/>
    </source>
</evidence>
<protein>
    <recommendedName>
        <fullName evidence="2">histidine kinase</fullName>
        <ecNumber evidence="2">2.7.13.3</ecNumber>
    </recommendedName>
</protein>
<dbReference type="InterPro" id="IPR003594">
    <property type="entry name" value="HATPase_dom"/>
</dbReference>
<dbReference type="PRINTS" id="PR00344">
    <property type="entry name" value="BCTRLSENSOR"/>
</dbReference>
<dbReference type="EMBL" id="JAPMXC010000001">
    <property type="protein sequence ID" value="MCY0386777.1"/>
    <property type="molecule type" value="Genomic_DNA"/>
</dbReference>
<dbReference type="InterPro" id="IPR036890">
    <property type="entry name" value="HATPase_C_sf"/>
</dbReference>
<keyword evidence="3" id="KW-0597">Phosphoprotein</keyword>
<dbReference type="EC" id="2.7.13.3" evidence="2"/>
<dbReference type="SMART" id="SM00387">
    <property type="entry name" value="HATPase_c"/>
    <property type="match status" value="1"/>
</dbReference>
<gene>
    <name evidence="5" type="ORF">OVY01_05915</name>
</gene>
<name>A0ABT3ZKA9_9BURK</name>
<dbReference type="SUPFAM" id="SSF55874">
    <property type="entry name" value="ATPase domain of HSP90 chaperone/DNA topoisomerase II/histidine kinase"/>
    <property type="match status" value="1"/>
</dbReference>
<keyword evidence="5" id="KW-0418">Kinase</keyword>
<keyword evidence="6" id="KW-1185">Reference proteome</keyword>
<comment type="catalytic activity">
    <reaction evidence="1">
        <text>ATP + protein L-histidine = ADP + protein N-phospho-L-histidine.</text>
        <dbReference type="EC" id="2.7.13.3"/>
    </reaction>
</comment>
<dbReference type="Gene3D" id="3.30.565.10">
    <property type="entry name" value="Histidine kinase-like ATPase, C-terminal domain"/>
    <property type="match status" value="1"/>
</dbReference>
<keyword evidence="5" id="KW-0808">Transferase</keyword>
<dbReference type="InterPro" id="IPR004358">
    <property type="entry name" value="Sig_transdc_His_kin-like_C"/>
</dbReference>
<dbReference type="Pfam" id="PF02518">
    <property type="entry name" value="HATPase_c"/>
    <property type="match status" value="1"/>
</dbReference>
<sequence>MIVKTLLCEQEGDFQKALDVSGKIGGETVAYEMRQGSLDHARTSFADGFPIDKLVHDFGSICQNVSAMAAEQGLTFTANEFRIMNRCLDNAIADAVQEFSHISQAAVSRSKANTDGRRFGAFVHELRNYIDSALLASQAMRAANLTPSSATGSLLDRSLRGLSALIDRTVETVRLGASGAPDHAVFFVSDFLASVCTVAFLAARERGCRLHVSRVDAKLQVSGDQTALYGAFVNLLQNAFKFTRPGSEVRLEVHAVGAVAVFDIKDQCGGLAPGTAERMFRPFEQMGADRSGLGLGLSIARDAIESSGGTIGVRDVPGVGCVFTVTLPRGDDGTPNAVDTGVPQT</sequence>
<organism evidence="5 6">
    <name type="scientific">Robbsia betulipollinis</name>
    <dbReference type="NCBI Taxonomy" id="2981849"/>
    <lineage>
        <taxon>Bacteria</taxon>
        <taxon>Pseudomonadati</taxon>
        <taxon>Pseudomonadota</taxon>
        <taxon>Betaproteobacteria</taxon>
        <taxon>Burkholderiales</taxon>
        <taxon>Burkholderiaceae</taxon>
        <taxon>Robbsia</taxon>
    </lineage>
</organism>
<reference evidence="5" key="1">
    <citation type="submission" date="2022-11" db="EMBL/GenBank/DDBJ databases">
        <title>Robbsia betulipollinis sp. nov., isolated from pollen of birch (Betula pendula).</title>
        <authorList>
            <person name="Shi H."/>
            <person name="Ambika Manirajan B."/>
            <person name="Ratering S."/>
            <person name="Geissler-Plaum R."/>
            <person name="Schnell S."/>
        </authorList>
    </citation>
    <scope>NUCLEOTIDE SEQUENCE</scope>
    <source>
        <strain evidence="5">Bb-Pol-6</strain>
    </source>
</reference>
<comment type="caution">
    <text evidence="5">The sequence shown here is derived from an EMBL/GenBank/DDBJ whole genome shotgun (WGS) entry which is preliminary data.</text>
</comment>
<dbReference type="Proteomes" id="UP001082899">
    <property type="component" value="Unassembled WGS sequence"/>
</dbReference>
<evidence type="ECO:0000259" key="4">
    <source>
        <dbReference type="PROSITE" id="PS50109"/>
    </source>
</evidence>
<dbReference type="PANTHER" id="PTHR43547">
    <property type="entry name" value="TWO-COMPONENT HISTIDINE KINASE"/>
    <property type="match status" value="1"/>
</dbReference>
<dbReference type="PROSITE" id="PS50109">
    <property type="entry name" value="HIS_KIN"/>
    <property type="match status" value="1"/>
</dbReference>
<accession>A0ABT3ZKA9</accession>
<proteinExistence type="predicted"/>
<feature type="domain" description="Histidine kinase" evidence="4">
    <location>
        <begin position="121"/>
        <end position="331"/>
    </location>
</feature>